<accession>A0A2G1DER5</accession>
<dbReference type="InterPro" id="IPR036691">
    <property type="entry name" value="Endo/exonu/phosph_ase_sf"/>
</dbReference>
<organism evidence="3 4">
    <name type="scientific">Malaciobacter molluscorum LMG 25693</name>
    <dbReference type="NCBI Taxonomy" id="870501"/>
    <lineage>
        <taxon>Bacteria</taxon>
        <taxon>Pseudomonadati</taxon>
        <taxon>Campylobacterota</taxon>
        <taxon>Epsilonproteobacteria</taxon>
        <taxon>Campylobacterales</taxon>
        <taxon>Arcobacteraceae</taxon>
        <taxon>Malaciobacter</taxon>
    </lineage>
</organism>
<dbReference type="RefSeq" id="WP_099343462.1">
    <property type="nucleotide sequence ID" value="NZ_CP032098.1"/>
</dbReference>
<evidence type="ECO:0000259" key="1">
    <source>
        <dbReference type="Pfam" id="PF19580"/>
    </source>
</evidence>
<reference evidence="3 4" key="1">
    <citation type="submission" date="2017-09" db="EMBL/GenBank/DDBJ databases">
        <title>Arcobacter canalis sp. nov., a new species isolated from a water canal contaminated with urban sewage.</title>
        <authorList>
            <person name="Perez-Cataluna A."/>
            <person name="Salas-Masso N."/>
            <person name="Figueras M.J."/>
        </authorList>
    </citation>
    <scope>NUCLEOTIDE SEQUENCE [LARGE SCALE GENOMIC DNA]</scope>
    <source>
        <strain evidence="3 4">F98-3</strain>
    </source>
</reference>
<keyword evidence="3" id="KW-0378">Hydrolase</keyword>
<dbReference type="PANTHER" id="PTHR42834">
    <property type="entry name" value="ENDONUCLEASE/EXONUCLEASE/PHOSPHATASE FAMILY PROTEIN (AFU_ORTHOLOGUE AFUA_3G09210)"/>
    <property type="match status" value="1"/>
</dbReference>
<dbReference type="Proteomes" id="UP000262712">
    <property type="component" value="Chromosome"/>
</dbReference>
<evidence type="ECO:0000313" key="2">
    <source>
        <dbReference type="EMBL" id="AXX92806.1"/>
    </source>
</evidence>
<evidence type="ECO:0000313" key="5">
    <source>
        <dbReference type="Proteomes" id="UP000262712"/>
    </source>
</evidence>
<dbReference type="EMBL" id="CP032098">
    <property type="protein sequence ID" value="AXX92806.1"/>
    <property type="molecule type" value="Genomic_DNA"/>
</dbReference>
<dbReference type="EMBL" id="NXFY01000026">
    <property type="protein sequence ID" value="PHO17002.1"/>
    <property type="molecule type" value="Genomic_DNA"/>
</dbReference>
<dbReference type="Proteomes" id="UP000221222">
    <property type="component" value="Unassembled WGS sequence"/>
</dbReference>
<dbReference type="InterPro" id="IPR005135">
    <property type="entry name" value="Endo/exonuclease/phosphatase"/>
</dbReference>
<dbReference type="KEGG" id="amol:AMOL_1842"/>
<keyword evidence="3" id="KW-0255">Endonuclease</keyword>
<reference evidence="2 5" key="2">
    <citation type="submission" date="2018-08" db="EMBL/GenBank/DDBJ databases">
        <title>Complete genome of the Arcobacter molluscorum type strain LMG 25693.</title>
        <authorList>
            <person name="Miller W.G."/>
            <person name="Yee E."/>
            <person name="Bono J.L."/>
        </authorList>
    </citation>
    <scope>NUCLEOTIDE SEQUENCE [LARGE SCALE GENOMIC DNA]</scope>
    <source>
        <strain evidence="2 5">CECT 7696</strain>
    </source>
</reference>
<dbReference type="PANTHER" id="PTHR42834:SF1">
    <property type="entry name" value="ENDONUCLEASE_EXONUCLEASE_PHOSPHATASE FAMILY PROTEIN (AFU_ORTHOLOGUE AFUA_3G09210)"/>
    <property type="match status" value="1"/>
</dbReference>
<gene>
    <name evidence="2" type="ORF">AMOL_1842</name>
    <name evidence="3" type="ORF">CPU12_12540</name>
</gene>
<dbReference type="AlphaFoldDB" id="A0A2G1DER5"/>
<sequence length="506" mass="60547">MKKIIILLFIICSFLFSKEFKIASYNVENFFDLNYDVTEYKEFIPNRSHWNKKAYKTKLNNVLKVLNDLNADIIALQEIESKKVINDLIKKLPEYKYYKFIKYDNSSVGVAILSKIKIINNKQIDVKFQDKIFRPILETTFILDDIKFKIFNNHWPSKRSKEKYRVKYAYELLNRIKQLPSTMDYIILGDLNSNYNENETLYSNKKLNDTLYITGINNVLNTTIDNNFVSKGTIKNKQYSHYNLWLELPYKNRYSYIFKSNNSTPDNMILPASLFDDENIFYKYNSFNVFKPDYLIKNRKINRWNMRKQDGFSDHLPIYATFSTKKLINQEIKRLSTIQDIYDITQINEPFSLKDAVVIYKSNNSAIVKQKNSRAIFIYNAQDLKLNNSYDLKIFSIKDFYGLKEIDKFKIIKKNKKPKNMDNFYIDKFNDFSDLNLQNEVIKNLVFTYKDKFLYYENSKIRVYFKDKNLIPKVETKLLIKKAQIGYFKKSPQIVIYNKNDFKYLK</sequence>
<feature type="domain" description="Endonuclease/exonuclease/phosphatase" evidence="1">
    <location>
        <begin position="22"/>
        <end position="321"/>
    </location>
</feature>
<dbReference type="SUPFAM" id="SSF56219">
    <property type="entry name" value="DNase I-like"/>
    <property type="match status" value="1"/>
</dbReference>
<evidence type="ECO:0000313" key="4">
    <source>
        <dbReference type="Proteomes" id="UP000221222"/>
    </source>
</evidence>
<protein>
    <submittedName>
        <fullName evidence="2 3">Endonuclease</fullName>
    </submittedName>
</protein>
<name>A0A2G1DER5_9BACT</name>
<keyword evidence="4" id="KW-1185">Reference proteome</keyword>
<proteinExistence type="predicted"/>
<keyword evidence="3" id="KW-0540">Nuclease</keyword>
<dbReference type="Pfam" id="PF19580">
    <property type="entry name" value="Exo_endo_phos_3"/>
    <property type="match status" value="1"/>
</dbReference>
<evidence type="ECO:0000313" key="3">
    <source>
        <dbReference type="EMBL" id="PHO17002.1"/>
    </source>
</evidence>
<dbReference type="GO" id="GO:0004519">
    <property type="term" value="F:endonuclease activity"/>
    <property type="evidence" value="ECO:0007669"/>
    <property type="project" value="UniProtKB-KW"/>
</dbReference>
<dbReference type="Gene3D" id="3.60.10.10">
    <property type="entry name" value="Endonuclease/exonuclease/phosphatase"/>
    <property type="match status" value="1"/>
</dbReference>